<evidence type="ECO:0000256" key="4">
    <source>
        <dbReference type="ARBA" id="ARBA00023157"/>
    </source>
</evidence>
<dbReference type="PANTHER" id="PTHR11245:SF6">
    <property type="entry name" value="DUF19 DOMAIN-CONTAINING PROTEIN"/>
    <property type="match status" value="1"/>
</dbReference>
<evidence type="ECO:0000256" key="1">
    <source>
        <dbReference type="ARBA" id="ARBA00008693"/>
    </source>
</evidence>
<keyword evidence="7" id="KW-1185">Reference proteome</keyword>
<dbReference type="GO" id="GO:0006874">
    <property type="term" value="P:intracellular calcium ion homeostasis"/>
    <property type="evidence" value="ECO:0007669"/>
    <property type="project" value="TreeGrafter"/>
</dbReference>
<evidence type="ECO:0000256" key="2">
    <source>
        <dbReference type="ARBA" id="ARBA00011748"/>
    </source>
</evidence>
<protein>
    <submittedName>
        <fullName evidence="6">Uncharacterized protein</fullName>
    </submittedName>
</protein>
<dbReference type="Proteomes" id="UP000054477">
    <property type="component" value="Unassembled WGS sequence"/>
</dbReference>
<comment type="subunit">
    <text evidence="2">Homodimer; disulfide-linked.</text>
</comment>
<feature type="signal peptide" evidence="5">
    <location>
        <begin position="1"/>
        <end position="27"/>
    </location>
</feature>
<evidence type="ECO:0000256" key="5">
    <source>
        <dbReference type="SAM" id="SignalP"/>
    </source>
</evidence>
<dbReference type="InterPro" id="IPR004978">
    <property type="entry name" value="Stanniocalcin"/>
</dbReference>
<feature type="chain" id="PRO_5002222410" evidence="5">
    <location>
        <begin position="28"/>
        <end position="203"/>
    </location>
</feature>
<dbReference type="Pfam" id="PF03298">
    <property type="entry name" value="Stanniocalcin"/>
    <property type="match status" value="1"/>
</dbReference>
<dbReference type="HOGENOM" id="CLU_110800_0_0_1"/>
<evidence type="ECO:0000313" key="7">
    <source>
        <dbReference type="Proteomes" id="UP000054477"/>
    </source>
</evidence>
<keyword evidence="3" id="KW-0372">Hormone</keyword>
<evidence type="ECO:0000313" key="6">
    <source>
        <dbReference type="EMBL" id="KIJ97694.1"/>
    </source>
</evidence>
<sequence>MIFIPVQSTQVFHLFVCLMLLISSNQAQSLSDAPSFQLRDIPAECSNPPMGSCTFYADCLESRYHCGQSGYPIGYGQHYCEAFTSARSKFSMQGQEWLTDTMYCLQAALVPEATGQDETTCNALTDKAFGTHATCYVSNGLCSLPASDWGEIVAVVGWTTLLENWDAIQSSLQAVMDCANLGAWILLCTTPNDQIFCPDSEPA</sequence>
<organism evidence="6 7">
    <name type="scientific">Laccaria amethystina LaAM-08-1</name>
    <dbReference type="NCBI Taxonomy" id="1095629"/>
    <lineage>
        <taxon>Eukaryota</taxon>
        <taxon>Fungi</taxon>
        <taxon>Dikarya</taxon>
        <taxon>Basidiomycota</taxon>
        <taxon>Agaricomycotina</taxon>
        <taxon>Agaricomycetes</taxon>
        <taxon>Agaricomycetidae</taxon>
        <taxon>Agaricales</taxon>
        <taxon>Agaricineae</taxon>
        <taxon>Hydnangiaceae</taxon>
        <taxon>Laccaria</taxon>
    </lineage>
</organism>
<dbReference type="GO" id="GO:0005615">
    <property type="term" value="C:extracellular space"/>
    <property type="evidence" value="ECO:0007669"/>
    <property type="project" value="TreeGrafter"/>
</dbReference>
<accession>A0A0C9WM03</accession>
<dbReference type="AlphaFoldDB" id="A0A0C9WM03"/>
<evidence type="ECO:0000256" key="3">
    <source>
        <dbReference type="ARBA" id="ARBA00022702"/>
    </source>
</evidence>
<dbReference type="EMBL" id="KN838686">
    <property type="protein sequence ID" value="KIJ97694.1"/>
    <property type="molecule type" value="Genomic_DNA"/>
</dbReference>
<reference evidence="7" key="2">
    <citation type="submission" date="2015-01" db="EMBL/GenBank/DDBJ databases">
        <title>Evolutionary Origins and Diversification of the Mycorrhizal Mutualists.</title>
        <authorList>
            <consortium name="DOE Joint Genome Institute"/>
            <consortium name="Mycorrhizal Genomics Consortium"/>
            <person name="Kohler A."/>
            <person name="Kuo A."/>
            <person name="Nagy L.G."/>
            <person name="Floudas D."/>
            <person name="Copeland A."/>
            <person name="Barry K.W."/>
            <person name="Cichocki N."/>
            <person name="Veneault-Fourrey C."/>
            <person name="LaButti K."/>
            <person name="Lindquist E.A."/>
            <person name="Lipzen A."/>
            <person name="Lundell T."/>
            <person name="Morin E."/>
            <person name="Murat C."/>
            <person name="Riley R."/>
            <person name="Ohm R."/>
            <person name="Sun H."/>
            <person name="Tunlid A."/>
            <person name="Henrissat B."/>
            <person name="Grigoriev I.V."/>
            <person name="Hibbett D.S."/>
            <person name="Martin F."/>
        </authorList>
    </citation>
    <scope>NUCLEOTIDE SEQUENCE [LARGE SCALE GENOMIC DNA]</scope>
    <source>
        <strain evidence="7">LaAM-08-1</strain>
    </source>
</reference>
<reference evidence="6 7" key="1">
    <citation type="submission" date="2014-04" db="EMBL/GenBank/DDBJ databases">
        <authorList>
            <consortium name="DOE Joint Genome Institute"/>
            <person name="Kuo A."/>
            <person name="Kohler A."/>
            <person name="Nagy L.G."/>
            <person name="Floudas D."/>
            <person name="Copeland A."/>
            <person name="Barry K.W."/>
            <person name="Cichocki N."/>
            <person name="Veneault-Fourrey C."/>
            <person name="LaButti K."/>
            <person name="Lindquist E.A."/>
            <person name="Lipzen A."/>
            <person name="Lundell T."/>
            <person name="Morin E."/>
            <person name="Murat C."/>
            <person name="Sun H."/>
            <person name="Tunlid A."/>
            <person name="Henrissat B."/>
            <person name="Grigoriev I.V."/>
            <person name="Hibbett D.S."/>
            <person name="Martin F."/>
            <person name="Nordberg H.P."/>
            <person name="Cantor M.N."/>
            <person name="Hua S.X."/>
        </authorList>
    </citation>
    <scope>NUCLEOTIDE SEQUENCE [LARGE SCALE GENOMIC DNA]</scope>
    <source>
        <strain evidence="6 7">LaAM-08-1</strain>
    </source>
</reference>
<dbReference type="PANTHER" id="PTHR11245">
    <property type="entry name" value="STANNIOCALCIN"/>
    <property type="match status" value="1"/>
</dbReference>
<dbReference type="STRING" id="1095629.A0A0C9WM03"/>
<dbReference type="GO" id="GO:0005179">
    <property type="term" value="F:hormone activity"/>
    <property type="evidence" value="ECO:0007669"/>
    <property type="project" value="UniProtKB-KW"/>
</dbReference>
<name>A0A0C9WM03_9AGAR</name>
<gene>
    <name evidence="6" type="ORF">K443DRAFT_133759</name>
</gene>
<keyword evidence="4" id="KW-1015">Disulfide bond</keyword>
<comment type="similarity">
    <text evidence="1">Belongs to the stanniocalcin family.</text>
</comment>
<keyword evidence="5" id="KW-0732">Signal</keyword>
<dbReference type="OrthoDB" id="2251794at2759"/>
<proteinExistence type="inferred from homology"/>